<name>A0A3M7S541_BRAPC</name>
<dbReference type="EMBL" id="REGN01002011">
    <property type="protein sequence ID" value="RNA30944.1"/>
    <property type="molecule type" value="Genomic_DNA"/>
</dbReference>
<gene>
    <name evidence="2" type="ORF">BpHYR1_053996</name>
</gene>
<evidence type="ECO:0000313" key="2">
    <source>
        <dbReference type="EMBL" id="RNA30944.1"/>
    </source>
</evidence>
<dbReference type="AlphaFoldDB" id="A0A3M7S541"/>
<organism evidence="2 3">
    <name type="scientific">Brachionus plicatilis</name>
    <name type="common">Marine rotifer</name>
    <name type="synonym">Brachionus muelleri</name>
    <dbReference type="NCBI Taxonomy" id="10195"/>
    <lineage>
        <taxon>Eukaryota</taxon>
        <taxon>Metazoa</taxon>
        <taxon>Spiralia</taxon>
        <taxon>Gnathifera</taxon>
        <taxon>Rotifera</taxon>
        <taxon>Eurotatoria</taxon>
        <taxon>Monogononta</taxon>
        <taxon>Pseudotrocha</taxon>
        <taxon>Ploima</taxon>
        <taxon>Brachionidae</taxon>
        <taxon>Brachionus</taxon>
    </lineage>
</organism>
<keyword evidence="3" id="KW-1185">Reference proteome</keyword>
<dbReference type="Proteomes" id="UP000276133">
    <property type="component" value="Unassembled WGS sequence"/>
</dbReference>
<evidence type="ECO:0000313" key="3">
    <source>
        <dbReference type="Proteomes" id="UP000276133"/>
    </source>
</evidence>
<feature type="chain" id="PRO_5018108207" evidence="1">
    <location>
        <begin position="22"/>
        <end position="72"/>
    </location>
</feature>
<accession>A0A3M7S541</accession>
<comment type="caution">
    <text evidence="2">The sequence shown here is derived from an EMBL/GenBank/DDBJ whole genome shotgun (WGS) entry which is preliminary data.</text>
</comment>
<keyword evidence="1" id="KW-0732">Signal</keyword>
<proteinExistence type="predicted"/>
<feature type="signal peptide" evidence="1">
    <location>
        <begin position="1"/>
        <end position="21"/>
    </location>
</feature>
<protein>
    <submittedName>
        <fullName evidence="2">Uncharacterized protein</fullName>
    </submittedName>
</protein>
<reference evidence="2 3" key="1">
    <citation type="journal article" date="2018" name="Sci. Rep.">
        <title>Genomic signatures of local adaptation to the degree of environmental predictability in rotifers.</title>
        <authorList>
            <person name="Franch-Gras L."/>
            <person name="Hahn C."/>
            <person name="Garcia-Roger E.M."/>
            <person name="Carmona M.J."/>
            <person name="Serra M."/>
            <person name="Gomez A."/>
        </authorList>
    </citation>
    <scope>NUCLEOTIDE SEQUENCE [LARGE SCALE GENOMIC DNA]</scope>
    <source>
        <strain evidence="2">HYR1</strain>
    </source>
</reference>
<evidence type="ECO:0000256" key="1">
    <source>
        <dbReference type="SAM" id="SignalP"/>
    </source>
</evidence>
<sequence>MALLGLSLNFFLDCSPLASMATKIAKNREKIRIQLFLVMKKVKILNHKNKWDLEIDDQFKKSFQLKSFAFTL</sequence>